<evidence type="ECO:0000313" key="2">
    <source>
        <dbReference type="Proteomes" id="UP000504627"/>
    </source>
</evidence>
<dbReference type="AlphaFoldDB" id="A0A7R5KFQ9"/>
<accession>A0A7R5KFQ9</accession>
<reference evidence="3" key="1">
    <citation type="submission" date="2025-08" db="UniProtKB">
        <authorList>
            <consortium name="RefSeq"/>
        </authorList>
    </citation>
    <scope>IDENTIFICATION</scope>
    <source>
        <tissue evidence="3">Muscle</tissue>
    </source>
</reference>
<feature type="compositionally biased region" description="Low complexity" evidence="1">
    <location>
        <begin position="1"/>
        <end position="12"/>
    </location>
</feature>
<dbReference type="Proteomes" id="UP000504627">
    <property type="component" value="Unplaced"/>
</dbReference>
<name>A0A7R5KFQ9_9PASS</name>
<keyword evidence="2" id="KW-1185">Reference proteome</keyword>
<proteinExistence type="predicted"/>
<protein>
    <submittedName>
        <fullName evidence="3">Splicing factor 3A subunit 2-like</fullName>
    </submittedName>
</protein>
<gene>
    <name evidence="3" type="primary">LOC120322973</name>
</gene>
<organism evidence="2 3">
    <name type="scientific">Pipra filicauda</name>
    <name type="common">Wire-tailed manakin</name>
    <dbReference type="NCBI Taxonomy" id="649802"/>
    <lineage>
        <taxon>Eukaryota</taxon>
        <taxon>Metazoa</taxon>
        <taxon>Chordata</taxon>
        <taxon>Craniata</taxon>
        <taxon>Vertebrata</taxon>
        <taxon>Euteleostomi</taxon>
        <taxon>Archelosauria</taxon>
        <taxon>Archosauria</taxon>
        <taxon>Dinosauria</taxon>
        <taxon>Saurischia</taxon>
        <taxon>Theropoda</taxon>
        <taxon>Coelurosauria</taxon>
        <taxon>Aves</taxon>
        <taxon>Neognathae</taxon>
        <taxon>Neoaves</taxon>
        <taxon>Telluraves</taxon>
        <taxon>Australaves</taxon>
        <taxon>Passeriformes</taxon>
        <taxon>Pipridae</taxon>
        <taxon>Pipra</taxon>
    </lineage>
</organism>
<evidence type="ECO:0000256" key="1">
    <source>
        <dbReference type="SAM" id="MobiDB-lite"/>
    </source>
</evidence>
<evidence type="ECO:0000313" key="3">
    <source>
        <dbReference type="RefSeq" id="XP_039235782.1"/>
    </source>
</evidence>
<feature type="region of interest" description="Disordered" evidence="1">
    <location>
        <begin position="1"/>
        <end position="74"/>
    </location>
</feature>
<dbReference type="InParanoid" id="A0A7R5KFQ9"/>
<sequence>MPAPPGSAAARRGPADSQPAAGQRRPLRRPHPPLSSPPTLVTEVRGIAADLRGGEQAREVNGARPSGPVPPRLPGLCPPDPAVCPELLGAPVVPVPAGVDHGSAPGTARPWGRHMDLHKSWGGLGQSATLLFGAGCDSQSLLLLQLLSPSSSTVSPPWPQLPSLQLWHSPQCSVS</sequence>
<dbReference type="GeneID" id="120322973"/>
<dbReference type="RefSeq" id="XP_039235782.1">
    <property type="nucleotide sequence ID" value="XM_039379848.1"/>
</dbReference>